<dbReference type="SUPFAM" id="SSF53613">
    <property type="entry name" value="Ribokinase-like"/>
    <property type="match status" value="1"/>
</dbReference>
<dbReference type="GO" id="GO:0019303">
    <property type="term" value="P:D-ribose catabolic process"/>
    <property type="evidence" value="ECO:0007669"/>
    <property type="project" value="UniProtKB-UniRule"/>
</dbReference>
<evidence type="ECO:0000256" key="5">
    <source>
        <dbReference type="ARBA" id="ARBA00022723"/>
    </source>
</evidence>
<comment type="pathway">
    <text evidence="12">Carbohydrate metabolism; D-ribose degradation; D-ribose 5-phosphate from beta-D-ribopyranose: step 2/2.</text>
</comment>
<dbReference type="InterPro" id="IPR002173">
    <property type="entry name" value="Carboh/pur_kinase_PfkB_CS"/>
</dbReference>
<feature type="binding site" evidence="12">
    <location>
        <position position="295"/>
    </location>
    <ligand>
        <name>K(+)</name>
        <dbReference type="ChEBI" id="CHEBI:29103"/>
    </ligand>
</feature>
<gene>
    <name evidence="12" type="primary">rbsK</name>
    <name evidence="14" type="ORF">D6850_16960</name>
</gene>
<feature type="binding site" evidence="12">
    <location>
        <position position="194"/>
    </location>
    <ligand>
        <name>ATP</name>
        <dbReference type="ChEBI" id="CHEBI:30616"/>
    </ligand>
</feature>
<comment type="similarity">
    <text evidence="1">Belongs to the carbohydrate kinase pfkB family.</text>
</comment>
<evidence type="ECO:0000256" key="4">
    <source>
        <dbReference type="ARBA" id="ARBA00022679"/>
    </source>
</evidence>
<comment type="cofactor">
    <cofactor evidence="12">
        <name>Mg(2+)</name>
        <dbReference type="ChEBI" id="CHEBI:18420"/>
    </cofactor>
    <text evidence="12">Requires a divalent cation, most likely magnesium in vivo, as an electrophilic catalyst to aid phosphoryl group transfer. It is the chelate of the metal and the nucleotide that is the actual substrate.</text>
</comment>
<dbReference type="RefSeq" id="WP_121168802.1">
    <property type="nucleotide sequence ID" value="NZ_RAPE01000006.1"/>
</dbReference>
<feature type="binding site" evidence="12">
    <location>
        <position position="297"/>
    </location>
    <ligand>
        <name>K(+)</name>
        <dbReference type="ChEBI" id="CHEBI:29103"/>
    </ligand>
</feature>
<evidence type="ECO:0000313" key="14">
    <source>
        <dbReference type="EMBL" id="RKF12650.1"/>
    </source>
</evidence>
<evidence type="ECO:0000256" key="6">
    <source>
        <dbReference type="ARBA" id="ARBA00022741"/>
    </source>
</evidence>
<dbReference type="EC" id="2.7.1.15" evidence="2 12"/>
<feature type="binding site" evidence="12">
    <location>
        <begin position="261"/>
        <end position="262"/>
    </location>
    <ligand>
        <name>ATP</name>
        <dbReference type="ChEBI" id="CHEBI:30616"/>
    </ligand>
</feature>
<dbReference type="HAMAP" id="MF_01987">
    <property type="entry name" value="Ribokinase"/>
    <property type="match status" value="1"/>
</dbReference>
<feature type="domain" description="Carbohydrate kinase PfkB" evidence="13">
    <location>
        <begin position="10"/>
        <end position="304"/>
    </location>
</feature>
<keyword evidence="10 12" id="KW-0630">Potassium</keyword>
<feature type="binding site" evidence="12">
    <location>
        <position position="262"/>
    </location>
    <ligand>
        <name>substrate</name>
    </ligand>
</feature>
<feature type="active site" description="Proton acceptor" evidence="12">
    <location>
        <position position="262"/>
    </location>
</feature>
<dbReference type="InterPro" id="IPR002139">
    <property type="entry name" value="Ribo/fructo_kinase"/>
</dbReference>
<evidence type="ECO:0000256" key="2">
    <source>
        <dbReference type="ARBA" id="ARBA00012035"/>
    </source>
</evidence>
<dbReference type="GO" id="GO:0005524">
    <property type="term" value="F:ATP binding"/>
    <property type="evidence" value="ECO:0007669"/>
    <property type="project" value="UniProtKB-UniRule"/>
</dbReference>
<dbReference type="GO" id="GO:0004747">
    <property type="term" value="F:ribokinase activity"/>
    <property type="evidence" value="ECO:0007669"/>
    <property type="project" value="UniProtKB-UniRule"/>
</dbReference>
<dbReference type="PRINTS" id="PR00990">
    <property type="entry name" value="RIBOKINASE"/>
</dbReference>
<feature type="binding site" evidence="12">
    <location>
        <position position="150"/>
    </location>
    <ligand>
        <name>substrate</name>
    </ligand>
</feature>
<comment type="activity regulation">
    <text evidence="12">Activated by a monovalent cation that binds near, but not in, the active site. The most likely occupant of the site in vivo is potassium. Ion binding induces a conformational change that may alter substrate affinity.</text>
</comment>
<dbReference type="PANTHER" id="PTHR10584">
    <property type="entry name" value="SUGAR KINASE"/>
    <property type="match status" value="1"/>
</dbReference>
<comment type="caution">
    <text evidence="12">Lacks conserved residue(s) required for the propagation of feature annotation.</text>
</comment>
<keyword evidence="7 12" id="KW-0418">Kinase</keyword>
<name>A0A3A8B1V9_9RHOB</name>
<sequence>MNAADEDRPLVLSLGSINADFQMRIDRRPEVSETLIARDFQRLGGGKAANVAYLARRLGRDAVLLGRIGDDDLAEQALAPLREAGVDLRHVARAPDAETAVSVITVPPDGKKGIVLAPNANDAWDEEDPAQLDRVIAAAPAGSVLVIDSEVPGFVTEAAARSARRCGLRVLLDPSPADRVSDALLSLVDVAAPNTSEVETLTGIEVDGPCSAARAASALVDRGCGVACVKLPDGGCVVAESAEVCHVATGQVDPVDTTGAGDAFAGAMAVALCEGQGMVAAAVFATAAANHAVTGYGSQPAYPDRHDIERKSATITTSTLGK</sequence>
<reference evidence="14 15" key="1">
    <citation type="submission" date="2018-09" db="EMBL/GenBank/DDBJ databases">
        <title>Roseovarius spongiae sp. nov., isolated from a marine sponge.</title>
        <authorList>
            <person name="Zhuang L."/>
            <person name="Luo L."/>
        </authorList>
    </citation>
    <scope>NUCLEOTIDE SEQUENCE [LARGE SCALE GENOMIC DNA]</scope>
    <source>
        <strain evidence="14 15">HN-E21</strain>
    </source>
</reference>
<keyword evidence="9 12" id="KW-0460">Magnesium</keyword>
<evidence type="ECO:0000256" key="10">
    <source>
        <dbReference type="ARBA" id="ARBA00022958"/>
    </source>
</evidence>
<keyword evidence="4 12" id="KW-0808">Transferase</keyword>
<dbReference type="GO" id="GO:0005829">
    <property type="term" value="C:cytosol"/>
    <property type="evidence" value="ECO:0007669"/>
    <property type="project" value="TreeGrafter"/>
</dbReference>
<dbReference type="CDD" id="cd01174">
    <property type="entry name" value="ribokinase"/>
    <property type="match status" value="1"/>
</dbReference>
<feature type="binding site" evidence="12">
    <location>
        <position position="292"/>
    </location>
    <ligand>
        <name>K(+)</name>
        <dbReference type="ChEBI" id="CHEBI:29103"/>
    </ligand>
</feature>
<comment type="subcellular location">
    <subcellularLocation>
        <location evidence="12">Cytoplasm</location>
    </subcellularLocation>
</comment>
<dbReference type="Proteomes" id="UP000281128">
    <property type="component" value="Unassembled WGS sequence"/>
</dbReference>
<evidence type="ECO:0000256" key="7">
    <source>
        <dbReference type="ARBA" id="ARBA00022777"/>
    </source>
</evidence>
<proteinExistence type="inferred from homology"/>
<feature type="binding site" evidence="12">
    <location>
        <position position="258"/>
    </location>
    <ligand>
        <name>K(+)</name>
        <dbReference type="ChEBI" id="CHEBI:29103"/>
    </ligand>
</feature>
<evidence type="ECO:0000256" key="3">
    <source>
        <dbReference type="ARBA" id="ARBA00016943"/>
    </source>
</evidence>
<evidence type="ECO:0000259" key="13">
    <source>
        <dbReference type="Pfam" id="PF00294"/>
    </source>
</evidence>
<dbReference type="EMBL" id="RAPE01000006">
    <property type="protein sequence ID" value="RKF12650.1"/>
    <property type="molecule type" value="Genomic_DNA"/>
</dbReference>
<dbReference type="InterPro" id="IPR029056">
    <property type="entry name" value="Ribokinase-like"/>
</dbReference>
<feature type="binding site" evidence="12">
    <location>
        <begin position="18"/>
        <end position="20"/>
    </location>
    <ligand>
        <name>substrate</name>
    </ligand>
</feature>
<dbReference type="OrthoDB" id="9792663at2"/>
<keyword evidence="15" id="KW-1185">Reference proteome</keyword>
<evidence type="ECO:0000256" key="9">
    <source>
        <dbReference type="ARBA" id="ARBA00022842"/>
    </source>
</evidence>
<comment type="catalytic activity">
    <reaction evidence="12">
        <text>D-ribose + ATP = D-ribose 5-phosphate + ADP + H(+)</text>
        <dbReference type="Rhea" id="RHEA:13697"/>
        <dbReference type="ChEBI" id="CHEBI:15378"/>
        <dbReference type="ChEBI" id="CHEBI:30616"/>
        <dbReference type="ChEBI" id="CHEBI:47013"/>
        <dbReference type="ChEBI" id="CHEBI:78346"/>
        <dbReference type="ChEBI" id="CHEBI:456216"/>
        <dbReference type="EC" id="2.7.1.15"/>
    </reaction>
</comment>
<comment type="caution">
    <text evidence="14">The sequence shown here is derived from an EMBL/GenBank/DDBJ whole genome shotgun (WGS) entry which is preliminary data.</text>
</comment>
<evidence type="ECO:0000256" key="8">
    <source>
        <dbReference type="ARBA" id="ARBA00022840"/>
    </source>
</evidence>
<dbReference type="AlphaFoldDB" id="A0A3A8B1V9"/>
<evidence type="ECO:0000256" key="12">
    <source>
        <dbReference type="HAMAP-Rule" id="MF_01987"/>
    </source>
</evidence>
<protein>
    <recommendedName>
        <fullName evidence="3 12">Ribokinase</fullName>
        <shortName evidence="12">RK</shortName>
        <ecNumber evidence="2 12">2.7.1.15</ecNumber>
    </recommendedName>
</protein>
<feature type="binding site" evidence="12">
    <location>
        <position position="256"/>
    </location>
    <ligand>
        <name>K(+)</name>
        <dbReference type="ChEBI" id="CHEBI:29103"/>
    </ligand>
</feature>
<dbReference type="InterPro" id="IPR011877">
    <property type="entry name" value="Ribokinase"/>
</dbReference>
<keyword evidence="6 12" id="KW-0547">Nucleotide-binding</keyword>
<dbReference type="Gene3D" id="3.40.1190.20">
    <property type="match status" value="1"/>
</dbReference>
<organism evidence="14 15">
    <name type="scientific">Roseovarius spongiae</name>
    <dbReference type="NCBI Taxonomy" id="2320272"/>
    <lineage>
        <taxon>Bacteria</taxon>
        <taxon>Pseudomonadati</taxon>
        <taxon>Pseudomonadota</taxon>
        <taxon>Alphaproteobacteria</taxon>
        <taxon>Rhodobacterales</taxon>
        <taxon>Roseobacteraceae</taxon>
        <taxon>Roseovarius</taxon>
    </lineage>
</organism>
<accession>A0A3A8B1V9</accession>
<comment type="similarity">
    <text evidence="12">Belongs to the carbohydrate kinase PfkB family. Ribokinase subfamily.</text>
</comment>
<comment type="subunit">
    <text evidence="12">Homodimer.</text>
</comment>
<keyword evidence="5 12" id="KW-0479">Metal-binding</keyword>
<evidence type="ECO:0000256" key="1">
    <source>
        <dbReference type="ARBA" id="ARBA00005380"/>
    </source>
</evidence>
<keyword evidence="11 12" id="KW-0119">Carbohydrate metabolism</keyword>
<dbReference type="UniPathway" id="UPA00916">
    <property type="reaction ID" value="UER00889"/>
</dbReference>
<dbReference type="InterPro" id="IPR011611">
    <property type="entry name" value="PfkB_dom"/>
</dbReference>
<keyword evidence="12" id="KW-0963">Cytoplasm</keyword>
<dbReference type="Pfam" id="PF00294">
    <property type="entry name" value="PfkB"/>
    <property type="match status" value="1"/>
</dbReference>
<dbReference type="PANTHER" id="PTHR10584:SF157">
    <property type="entry name" value="SULFOFRUCTOSE KINASE"/>
    <property type="match status" value="1"/>
</dbReference>
<feature type="binding site" evidence="12">
    <location>
        <begin position="46"/>
        <end position="50"/>
    </location>
    <ligand>
        <name>substrate</name>
    </ligand>
</feature>
<evidence type="ECO:0000313" key="15">
    <source>
        <dbReference type="Proteomes" id="UP000281128"/>
    </source>
</evidence>
<evidence type="ECO:0000256" key="11">
    <source>
        <dbReference type="ARBA" id="ARBA00023277"/>
    </source>
</evidence>
<dbReference type="GO" id="GO:0046872">
    <property type="term" value="F:metal ion binding"/>
    <property type="evidence" value="ECO:0007669"/>
    <property type="project" value="UniProtKB-KW"/>
</dbReference>
<keyword evidence="8 12" id="KW-0067">ATP-binding</keyword>
<comment type="function">
    <text evidence="12">Catalyzes the phosphorylation of ribose at O-5 in a reaction requiring ATP and magnesium. The resulting D-ribose-5-phosphate can then be used either for sythesis of nucleotides, histidine, and tryptophan, or as a component of the pentose phosphate pathway.</text>
</comment>
<dbReference type="PROSITE" id="PS00584">
    <property type="entry name" value="PFKB_KINASES_2"/>
    <property type="match status" value="1"/>
</dbReference>